<gene>
    <name evidence="3" type="ORF">KIPB_005792</name>
</gene>
<feature type="domain" description="BZIP" evidence="2">
    <location>
        <begin position="117"/>
        <end position="161"/>
    </location>
</feature>
<sequence>MDLSPQEGSTTPPVPQFSLQAPMFPTEAPVTRQPTIADLQGLMRRAAPSTQLDHLLSNPQIASMASSFASMAYLPVPPPALPTEVAEAVSVSPRVTTTRQTSKGAAKSEVDLSTLTKKERQRLSSASYRQKKKDERKQIEDQLNHLRMENARLKGTNSQMRDTISRN</sequence>
<dbReference type="GO" id="GO:0003700">
    <property type="term" value="F:DNA-binding transcription factor activity"/>
    <property type="evidence" value="ECO:0007669"/>
    <property type="project" value="InterPro"/>
</dbReference>
<protein>
    <recommendedName>
        <fullName evidence="2">BZIP domain-containing protein</fullName>
    </recommendedName>
</protein>
<proteinExistence type="predicted"/>
<keyword evidence="4" id="KW-1185">Reference proteome</keyword>
<feature type="compositionally biased region" description="Polar residues" evidence="1">
    <location>
        <begin position="1"/>
        <end position="11"/>
    </location>
</feature>
<feature type="compositionally biased region" description="Basic and acidic residues" evidence="1">
    <location>
        <begin position="132"/>
        <end position="152"/>
    </location>
</feature>
<dbReference type="EMBL" id="BDIP01001397">
    <property type="protein sequence ID" value="GIQ84321.1"/>
    <property type="molecule type" value="Genomic_DNA"/>
</dbReference>
<dbReference type="Pfam" id="PF07716">
    <property type="entry name" value="bZIP_2"/>
    <property type="match status" value="1"/>
</dbReference>
<evidence type="ECO:0000259" key="2">
    <source>
        <dbReference type="Pfam" id="PF07716"/>
    </source>
</evidence>
<dbReference type="CDD" id="cd14686">
    <property type="entry name" value="bZIP"/>
    <property type="match status" value="1"/>
</dbReference>
<comment type="caution">
    <text evidence="3">The sequence shown here is derived from an EMBL/GenBank/DDBJ whole genome shotgun (WGS) entry which is preliminary data.</text>
</comment>
<dbReference type="Gene3D" id="1.20.5.170">
    <property type="match status" value="1"/>
</dbReference>
<dbReference type="SUPFAM" id="SSF57959">
    <property type="entry name" value="Leucine zipper domain"/>
    <property type="match status" value="1"/>
</dbReference>
<feature type="non-terminal residue" evidence="3">
    <location>
        <position position="167"/>
    </location>
</feature>
<dbReference type="InterPro" id="IPR004827">
    <property type="entry name" value="bZIP"/>
</dbReference>
<organism evidence="3 4">
    <name type="scientific">Kipferlia bialata</name>
    <dbReference type="NCBI Taxonomy" id="797122"/>
    <lineage>
        <taxon>Eukaryota</taxon>
        <taxon>Metamonada</taxon>
        <taxon>Carpediemonas-like organisms</taxon>
        <taxon>Kipferlia</taxon>
    </lineage>
</organism>
<evidence type="ECO:0000256" key="1">
    <source>
        <dbReference type="SAM" id="MobiDB-lite"/>
    </source>
</evidence>
<accession>A0A9K3CXX2</accession>
<feature type="region of interest" description="Disordered" evidence="1">
    <location>
        <begin position="95"/>
        <end position="167"/>
    </location>
</feature>
<dbReference type="AlphaFoldDB" id="A0A9K3CXX2"/>
<dbReference type="Proteomes" id="UP000265618">
    <property type="component" value="Unassembled WGS sequence"/>
</dbReference>
<evidence type="ECO:0000313" key="3">
    <source>
        <dbReference type="EMBL" id="GIQ84321.1"/>
    </source>
</evidence>
<evidence type="ECO:0000313" key="4">
    <source>
        <dbReference type="Proteomes" id="UP000265618"/>
    </source>
</evidence>
<name>A0A9K3CXX2_9EUKA</name>
<dbReference type="InterPro" id="IPR046347">
    <property type="entry name" value="bZIP_sf"/>
</dbReference>
<reference evidence="3 4" key="1">
    <citation type="journal article" date="2018" name="PLoS ONE">
        <title>The draft genome of Kipferlia bialata reveals reductive genome evolution in fornicate parasites.</title>
        <authorList>
            <person name="Tanifuji G."/>
            <person name="Takabayashi S."/>
            <person name="Kume K."/>
            <person name="Takagi M."/>
            <person name="Nakayama T."/>
            <person name="Kamikawa R."/>
            <person name="Inagaki Y."/>
            <person name="Hashimoto T."/>
        </authorList>
    </citation>
    <scope>NUCLEOTIDE SEQUENCE [LARGE SCALE GENOMIC DNA]</scope>
    <source>
        <strain evidence="3">NY0173</strain>
    </source>
</reference>
<feature type="compositionally biased region" description="Basic and acidic residues" evidence="1">
    <location>
        <begin position="106"/>
        <end position="122"/>
    </location>
</feature>
<feature type="region of interest" description="Disordered" evidence="1">
    <location>
        <begin position="1"/>
        <end position="20"/>
    </location>
</feature>
<feature type="compositionally biased region" description="Polar residues" evidence="1">
    <location>
        <begin position="155"/>
        <end position="167"/>
    </location>
</feature>